<protein>
    <submittedName>
        <fullName evidence="1">Uncharacterized protein</fullName>
    </submittedName>
</protein>
<evidence type="ECO:0000313" key="1">
    <source>
        <dbReference type="EMBL" id="CAG8196492.1"/>
    </source>
</evidence>
<proteinExistence type="predicted"/>
<gene>
    <name evidence="1" type="ORF">PNAL_LOCUS7364</name>
</gene>
<dbReference type="OrthoDB" id="3981028at2759"/>
<dbReference type="EMBL" id="CAJVNV010000440">
    <property type="protein sequence ID" value="CAG8196492.1"/>
    <property type="molecule type" value="Genomic_DNA"/>
</dbReference>
<sequence length="350" mass="40010">MAGSNQTFQTIPAGAACSLTSNMSQMLQSHPYLKSSFAVDLLDLYLCLWECYTIKSADKIRLEEERRFLQDSNKWLDHRQAFVSVHQGVLGTLQNSDRPSCQINPIRPPNLPGSLRPETVFYRERGTFRTGIMGQLYQTDYDSDLDLESIWREFPNIPTPPPCLAESHSTLCSNQSLKGWLEYTQHGHKRTPAIECVFYPSYENVRSFSWTGPDPLSQDTCADDIFLYVSAFFLFERVDWIELRLSKLSTETGEAVEEYPFFLPRVESMLGNLRRIRCQISDILSQNSTVGNITSAGQSRFQLAIWPRVEITDNSTLWSSVPLSRIHPSMPMPFLDPQAFVQNIVGNWEL</sequence>
<reference evidence="1" key="1">
    <citation type="submission" date="2021-07" db="EMBL/GenBank/DDBJ databases">
        <authorList>
            <person name="Branca A.L. A."/>
        </authorList>
    </citation>
    <scope>NUCLEOTIDE SEQUENCE</scope>
</reference>
<accession>A0A9W4MWI3</accession>
<dbReference type="Proteomes" id="UP001153461">
    <property type="component" value="Unassembled WGS sequence"/>
</dbReference>
<dbReference type="AlphaFoldDB" id="A0A9W4MWI3"/>
<comment type="caution">
    <text evidence="1">The sequence shown here is derived from an EMBL/GenBank/DDBJ whole genome shotgun (WGS) entry which is preliminary data.</text>
</comment>
<name>A0A9W4MWI3_PENNA</name>
<organism evidence="1 2">
    <name type="scientific">Penicillium nalgiovense</name>
    <dbReference type="NCBI Taxonomy" id="60175"/>
    <lineage>
        <taxon>Eukaryota</taxon>
        <taxon>Fungi</taxon>
        <taxon>Dikarya</taxon>
        <taxon>Ascomycota</taxon>
        <taxon>Pezizomycotina</taxon>
        <taxon>Eurotiomycetes</taxon>
        <taxon>Eurotiomycetidae</taxon>
        <taxon>Eurotiales</taxon>
        <taxon>Aspergillaceae</taxon>
        <taxon>Penicillium</taxon>
    </lineage>
</organism>
<evidence type="ECO:0000313" key="2">
    <source>
        <dbReference type="Proteomes" id="UP001153461"/>
    </source>
</evidence>